<evidence type="ECO:0000313" key="1">
    <source>
        <dbReference type="EMBL" id="CAD8060797.1"/>
    </source>
</evidence>
<comment type="caution">
    <text evidence="1">The sequence shown here is derived from an EMBL/GenBank/DDBJ whole genome shotgun (WGS) entry which is preliminary data.</text>
</comment>
<accession>A0A8S1L0C2</accession>
<dbReference type="Proteomes" id="UP000688137">
    <property type="component" value="Unassembled WGS sequence"/>
</dbReference>
<evidence type="ECO:0000313" key="2">
    <source>
        <dbReference type="Proteomes" id="UP000688137"/>
    </source>
</evidence>
<proteinExistence type="predicted"/>
<keyword evidence="2" id="KW-1185">Reference proteome</keyword>
<reference evidence="1" key="1">
    <citation type="submission" date="2021-01" db="EMBL/GenBank/DDBJ databases">
        <authorList>
            <consortium name="Genoscope - CEA"/>
            <person name="William W."/>
        </authorList>
    </citation>
    <scope>NUCLEOTIDE SEQUENCE</scope>
</reference>
<dbReference type="EMBL" id="CAJJDM010000029">
    <property type="protein sequence ID" value="CAD8060797.1"/>
    <property type="molecule type" value="Genomic_DNA"/>
</dbReference>
<gene>
    <name evidence="1" type="ORF">PPRIM_AZ9-3.1.T0300317</name>
</gene>
<sequence length="129" mass="15297">MKLNNNLLTLKQITELECKITKDYLIYKEEEYSDQYSQIVVIKSNRIIIVTQIEQGCKINLSKKQNENSQLELSFKEHQILLNIIDLKTYNGLTIISQIFYSVQEFYDSNSLQQKQQYILLESNMYICL</sequence>
<name>A0A8S1L0C2_PARPR</name>
<dbReference type="AlphaFoldDB" id="A0A8S1L0C2"/>
<protein>
    <submittedName>
        <fullName evidence="1">Uncharacterized protein</fullName>
    </submittedName>
</protein>
<organism evidence="1 2">
    <name type="scientific">Paramecium primaurelia</name>
    <dbReference type="NCBI Taxonomy" id="5886"/>
    <lineage>
        <taxon>Eukaryota</taxon>
        <taxon>Sar</taxon>
        <taxon>Alveolata</taxon>
        <taxon>Ciliophora</taxon>
        <taxon>Intramacronucleata</taxon>
        <taxon>Oligohymenophorea</taxon>
        <taxon>Peniculida</taxon>
        <taxon>Parameciidae</taxon>
        <taxon>Paramecium</taxon>
    </lineage>
</organism>